<dbReference type="HOGENOM" id="CLU_013748_3_1_11"/>
<dbReference type="NCBIfam" id="NF005713">
    <property type="entry name" value="PRK07525.1"/>
    <property type="match status" value="1"/>
</dbReference>
<comment type="cofactor">
    <cofactor evidence="2">
        <name>thiamine diphosphate</name>
        <dbReference type="ChEBI" id="CHEBI:58937"/>
    </cofactor>
</comment>
<evidence type="ECO:0000256" key="2">
    <source>
        <dbReference type="ARBA" id="ARBA00001964"/>
    </source>
</evidence>
<dbReference type="CDD" id="cd02013">
    <property type="entry name" value="TPP_Xsc_like"/>
    <property type="match status" value="1"/>
</dbReference>
<dbReference type="InterPro" id="IPR017820">
    <property type="entry name" value="Sulphoacetald_Actrfrase"/>
</dbReference>
<dbReference type="GO" id="GO:0000287">
    <property type="term" value="F:magnesium ion binding"/>
    <property type="evidence" value="ECO:0007669"/>
    <property type="project" value="InterPro"/>
</dbReference>
<dbReference type="InterPro" id="IPR012000">
    <property type="entry name" value="Thiamin_PyroP_enz_cen_dom"/>
</dbReference>
<dbReference type="GO" id="GO:0005948">
    <property type="term" value="C:acetolactate synthase complex"/>
    <property type="evidence" value="ECO:0007669"/>
    <property type="project" value="TreeGrafter"/>
</dbReference>
<dbReference type="Pfam" id="PF02775">
    <property type="entry name" value="TPP_enzyme_C"/>
    <property type="match status" value="1"/>
</dbReference>
<dbReference type="Gene3D" id="3.40.50.1220">
    <property type="entry name" value="TPP-binding domain"/>
    <property type="match status" value="1"/>
</dbReference>
<keyword evidence="9" id="KW-0012">Acyltransferase</keyword>
<dbReference type="InterPro" id="IPR045229">
    <property type="entry name" value="TPP_enz"/>
</dbReference>
<gene>
    <name evidence="15" type="ORF">AORI_4750</name>
</gene>
<dbReference type="InterPro" id="IPR012001">
    <property type="entry name" value="Thiamin_PyroP_enz_TPP-bd_dom"/>
</dbReference>
<keyword evidence="16" id="KW-1185">Reference proteome</keyword>
<dbReference type="AlphaFoldDB" id="R4SVF0"/>
<dbReference type="SUPFAM" id="SSF52467">
    <property type="entry name" value="DHS-like NAD/FAD-binding domain"/>
    <property type="match status" value="1"/>
</dbReference>
<evidence type="ECO:0000256" key="5">
    <source>
        <dbReference type="ARBA" id="ARBA00022679"/>
    </source>
</evidence>
<evidence type="ECO:0000259" key="14">
    <source>
        <dbReference type="Pfam" id="PF02776"/>
    </source>
</evidence>
<dbReference type="Pfam" id="PF00205">
    <property type="entry name" value="TPP_enzyme_M"/>
    <property type="match status" value="1"/>
</dbReference>
<comment type="similarity">
    <text evidence="3 11">Belongs to the TPP enzyme family.</text>
</comment>
<dbReference type="PANTHER" id="PTHR18968:SF13">
    <property type="entry name" value="ACETOLACTATE SYNTHASE CATALYTIC SUBUNIT, MITOCHONDRIAL"/>
    <property type="match status" value="1"/>
</dbReference>
<dbReference type="GO" id="GO:0009097">
    <property type="term" value="P:isoleucine biosynthetic process"/>
    <property type="evidence" value="ECO:0007669"/>
    <property type="project" value="TreeGrafter"/>
</dbReference>
<evidence type="ECO:0000256" key="11">
    <source>
        <dbReference type="RuleBase" id="RU362132"/>
    </source>
</evidence>
<feature type="domain" description="Thiamine pyrophosphate enzyme N-terminal TPP-binding" evidence="14">
    <location>
        <begin position="19"/>
        <end position="134"/>
    </location>
</feature>
<dbReference type="CDD" id="cd07035">
    <property type="entry name" value="TPP_PYR_POX_like"/>
    <property type="match status" value="1"/>
</dbReference>
<dbReference type="GO" id="GO:0050660">
    <property type="term" value="F:flavin adenine dinucleotide binding"/>
    <property type="evidence" value="ECO:0007669"/>
    <property type="project" value="TreeGrafter"/>
</dbReference>
<dbReference type="SUPFAM" id="SSF52518">
    <property type="entry name" value="Thiamin diphosphate-binding fold (THDP-binding)"/>
    <property type="match status" value="2"/>
</dbReference>
<dbReference type="GO" id="GO:0003984">
    <property type="term" value="F:acetolactate synthase activity"/>
    <property type="evidence" value="ECO:0007669"/>
    <property type="project" value="TreeGrafter"/>
</dbReference>
<dbReference type="KEGG" id="aoi:AORI_4750"/>
<comment type="cofactor">
    <cofactor evidence="1">
        <name>Mg(2+)</name>
        <dbReference type="ChEBI" id="CHEBI:18420"/>
    </cofactor>
</comment>
<dbReference type="EMBL" id="CP003410">
    <property type="protein sequence ID" value="AGM07334.1"/>
    <property type="molecule type" value="Genomic_DNA"/>
</dbReference>
<organism evidence="15 16">
    <name type="scientific">Amycolatopsis keratiniphila</name>
    <dbReference type="NCBI Taxonomy" id="129921"/>
    <lineage>
        <taxon>Bacteria</taxon>
        <taxon>Bacillati</taxon>
        <taxon>Actinomycetota</taxon>
        <taxon>Actinomycetes</taxon>
        <taxon>Pseudonocardiales</taxon>
        <taxon>Pseudonocardiaceae</taxon>
        <taxon>Amycolatopsis</taxon>
        <taxon>Amycolatopsis japonica group</taxon>
    </lineage>
</organism>
<name>R4SVF0_9PSEU</name>
<dbReference type="PATRIC" id="fig|1156913.3.peg.4827"/>
<feature type="domain" description="Thiamine pyrophosphate enzyme TPP-binding" evidence="13">
    <location>
        <begin position="422"/>
        <end position="573"/>
    </location>
</feature>
<evidence type="ECO:0000259" key="12">
    <source>
        <dbReference type="Pfam" id="PF00205"/>
    </source>
</evidence>
<evidence type="ECO:0000256" key="10">
    <source>
        <dbReference type="NCBIfam" id="TIGR03457"/>
    </source>
</evidence>
<dbReference type="EC" id="2.3.3.15" evidence="4 10"/>
<dbReference type="PANTHER" id="PTHR18968">
    <property type="entry name" value="THIAMINE PYROPHOSPHATE ENZYMES"/>
    <property type="match status" value="1"/>
</dbReference>
<keyword evidence="7" id="KW-0460">Magnesium</keyword>
<dbReference type="GO" id="GO:0019529">
    <property type="term" value="P:taurine catabolic process"/>
    <property type="evidence" value="ECO:0007669"/>
    <property type="project" value="UniProtKB-UniRule"/>
</dbReference>
<reference evidence="15 16" key="1">
    <citation type="journal article" date="2013" name="BMC Genomics">
        <title>ContigScape: a Cytoscape plugin facilitating microbial genome gap closing.</title>
        <authorList>
            <person name="Tang B."/>
            <person name="Wang Q."/>
            <person name="Yang M."/>
            <person name="Xie F."/>
            <person name="Zhu Y."/>
            <person name="Zhuo Y."/>
            <person name="Wang S."/>
            <person name="Gao H."/>
            <person name="Ding X."/>
            <person name="Zhang L."/>
            <person name="Zhao G."/>
            <person name="Zheng H."/>
        </authorList>
    </citation>
    <scope>NUCLEOTIDE SEQUENCE [LARGE SCALE GENOMIC DNA]</scope>
    <source>
        <strain evidence="15 16">HCCB10007</strain>
    </source>
</reference>
<dbReference type="Pfam" id="PF02776">
    <property type="entry name" value="TPP_enzyme_N"/>
    <property type="match status" value="1"/>
</dbReference>
<dbReference type="InterPro" id="IPR029035">
    <property type="entry name" value="DHS-like_NAD/FAD-binding_dom"/>
</dbReference>
<evidence type="ECO:0000256" key="3">
    <source>
        <dbReference type="ARBA" id="ARBA00007812"/>
    </source>
</evidence>
<evidence type="ECO:0000256" key="6">
    <source>
        <dbReference type="ARBA" id="ARBA00022723"/>
    </source>
</evidence>
<dbReference type="NCBIfam" id="TIGR03457">
    <property type="entry name" value="sulphoacet_xsc"/>
    <property type="match status" value="1"/>
</dbReference>
<dbReference type="GO" id="GO:0030976">
    <property type="term" value="F:thiamine pyrophosphate binding"/>
    <property type="evidence" value="ECO:0007669"/>
    <property type="project" value="InterPro"/>
</dbReference>
<keyword evidence="5 15" id="KW-0808">Transferase</keyword>
<evidence type="ECO:0000313" key="16">
    <source>
        <dbReference type="Proteomes" id="UP000013968"/>
    </source>
</evidence>
<keyword evidence="6" id="KW-0479">Metal-binding</keyword>
<evidence type="ECO:0000259" key="13">
    <source>
        <dbReference type="Pfam" id="PF02775"/>
    </source>
</evidence>
<dbReference type="InterPro" id="IPR029061">
    <property type="entry name" value="THDP-binding"/>
</dbReference>
<evidence type="ECO:0000313" key="15">
    <source>
        <dbReference type="EMBL" id="AGM07334.1"/>
    </source>
</evidence>
<dbReference type="RefSeq" id="WP_016335082.1">
    <property type="nucleotide sequence ID" value="NC_021252.1"/>
</dbReference>
<dbReference type="GO" id="GO:0009099">
    <property type="term" value="P:L-valine biosynthetic process"/>
    <property type="evidence" value="ECO:0007669"/>
    <property type="project" value="TreeGrafter"/>
</dbReference>
<dbReference type="GO" id="GO:0050487">
    <property type="term" value="F:sulfoacetaldehyde acetyltransferase activity"/>
    <property type="evidence" value="ECO:0007669"/>
    <property type="project" value="UniProtKB-UniRule"/>
</dbReference>
<dbReference type="Gene3D" id="3.40.50.970">
    <property type="match status" value="2"/>
</dbReference>
<evidence type="ECO:0000256" key="9">
    <source>
        <dbReference type="ARBA" id="ARBA00023315"/>
    </source>
</evidence>
<protein>
    <recommendedName>
        <fullName evidence="4 10">Sulfoacetaldehyde acetyltransferase</fullName>
        <ecNumber evidence="4 10">2.3.3.15</ecNumber>
    </recommendedName>
</protein>
<evidence type="ECO:0000256" key="7">
    <source>
        <dbReference type="ARBA" id="ARBA00022842"/>
    </source>
</evidence>
<evidence type="ECO:0000256" key="4">
    <source>
        <dbReference type="ARBA" id="ARBA00012971"/>
    </source>
</evidence>
<evidence type="ECO:0000256" key="1">
    <source>
        <dbReference type="ARBA" id="ARBA00001946"/>
    </source>
</evidence>
<dbReference type="InterPro" id="IPR011766">
    <property type="entry name" value="TPP_enzyme_TPP-bd"/>
</dbReference>
<accession>R4SVF0</accession>
<feature type="domain" description="Thiamine pyrophosphate enzyme central" evidence="12">
    <location>
        <begin position="203"/>
        <end position="341"/>
    </location>
</feature>
<sequence>MTERKTGDGRVVVNGRKKMTPSEAFVETLVANGVTDIFGIMGSAFMDAMDIFAPAGIRLVPVVHEQGAGHMADGYARVSGRHGVVIGQNGPGISNCVTAIAAAYWAHSPVVIVTPEAGTMGTGLGGFQEANQLPMFQEFTKYQGHVNNPKRMAEYTGRCFDRAHSELGPTQLNIPRDFFYGEIEAEIPEPARLDRGPGGERSLDEAAALLATAEFPVIISGGGVVMADGVEECKALAERLGAPVVNSYLHNDSFPASHPQWCGPLGYQGSKAAMKLISQADVVIALGSRLGPFGTLPQHGMDYWPKDAKIIQIDADHKMLGLVKKITVGICGDAKDAAVALTKRLADRTLACDSTKDARAAKIKAEKDAWEAELDAWTHETDPFSLDMIAEQEGEEGNWLHPREVLRELEKAMPPRVMVSTDIGNINSVANSYLRFEEPRSFFAPMSFGNCGYALPTIIGAKAAAPDRPAISYAGDGAWGMSMGEIMTAVRHDIPVTAVVFHNRQWGAEKKNQVDFYNRRFVAGELESESFAGIAKAMGAEGIVVEKLDEVGPALQRAVEAQMNEGKTTVVEIMCTRELGDPFRRDALSKPVRFLEKYKDYV</sequence>
<dbReference type="Proteomes" id="UP000013968">
    <property type="component" value="Chromosome"/>
</dbReference>
<keyword evidence="8 11" id="KW-0786">Thiamine pyrophosphate</keyword>
<evidence type="ECO:0000256" key="8">
    <source>
        <dbReference type="ARBA" id="ARBA00023052"/>
    </source>
</evidence>
<proteinExistence type="inferred from homology"/>